<dbReference type="GO" id="GO:0006421">
    <property type="term" value="P:asparaginyl-tRNA aminoacylation"/>
    <property type="evidence" value="ECO:0007669"/>
    <property type="project" value="TreeGrafter"/>
</dbReference>
<protein>
    <submittedName>
        <fullName evidence="7">Asparagine--tRNA ligase</fullName>
    </submittedName>
</protein>
<dbReference type="InterPro" id="IPR045864">
    <property type="entry name" value="aa-tRNA-synth_II/BPL/LPL"/>
</dbReference>
<dbReference type="Gene3D" id="3.30.930.10">
    <property type="entry name" value="Bira Bifunctional Protein, Domain 2"/>
    <property type="match status" value="1"/>
</dbReference>
<dbReference type="GO" id="GO:0004812">
    <property type="term" value="F:aminoacyl-tRNA ligase activity"/>
    <property type="evidence" value="ECO:0007669"/>
    <property type="project" value="UniProtKB-KW"/>
</dbReference>
<dbReference type="AlphaFoldDB" id="K1T9B0"/>
<dbReference type="GO" id="GO:0005524">
    <property type="term" value="F:ATP binding"/>
    <property type="evidence" value="ECO:0007669"/>
    <property type="project" value="UniProtKB-KW"/>
</dbReference>
<dbReference type="EMBL" id="AJWZ01004898">
    <property type="protein sequence ID" value="EKC64094.1"/>
    <property type="molecule type" value="Genomic_DNA"/>
</dbReference>
<evidence type="ECO:0000256" key="2">
    <source>
        <dbReference type="ARBA" id="ARBA00022741"/>
    </source>
</evidence>
<dbReference type="SUPFAM" id="SSF55681">
    <property type="entry name" value="Class II aaRS and biotin synthetases"/>
    <property type="match status" value="1"/>
</dbReference>
<comment type="caution">
    <text evidence="7">The sequence shown here is derived from an EMBL/GenBank/DDBJ whole genome shotgun (WGS) entry which is preliminary data.</text>
</comment>
<evidence type="ECO:0000313" key="7">
    <source>
        <dbReference type="EMBL" id="EKC64094.1"/>
    </source>
</evidence>
<gene>
    <name evidence="7" type="ORF">OBE_07132</name>
</gene>
<sequence>ETFAEAYGKIYTFGPTLRSENSNTKTHANEFWMIEPEIAFCDLEQLMDIEEDCLKFVVSKVLEKCPEEMEFCDKFIEQGLIDKLHKLVNSKFVRIDHKEAIDILKKADKEWEFKPEYGEDLAKEHEKYLTEYFNGPVFVKNWPKDIKSYYMKLNPDGETVAGVDLEVPGAGEIMGGSQREENYDKLV</sequence>
<name>K1T9B0_9ZZZZ</name>
<dbReference type="Pfam" id="PF00152">
    <property type="entry name" value="tRNA-synt_2"/>
    <property type="match status" value="1"/>
</dbReference>
<keyword evidence="3" id="KW-0067">ATP-binding</keyword>
<reference evidence="7" key="1">
    <citation type="journal article" date="2013" name="Environ. Microbiol.">
        <title>Microbiota from the distal guts of lean and obese adolescents exhibit partial functional redundancy besides clear differences in community structure.</title>
        <authorList>
            <person name="Ferrer M."/>
            <person name="Ruiz A."/>
            <person name="Lanza F."/>
            <person name="Haange S.B."/>
            <person name="Oberbach A."/>
            <person name="Till H."/>
            <person name="Bargiela R."/>
            <person name="Campoy C."/>
            <person name="Segura M.T."/>
            <person name="Richter M."/>
            <person name="von Bergen M."/>
            <person name="Seifert J."/>
            <person name="Suarez A."/>
        </authorList>
    </citation>
    <scope>NUCLEOTIDE SEQUENCE</scope>
</reference>
<keyword evidence="2" id="KW-0547">Nucleotide-binding</keyword>
<keyword evidence="1 7" id="KW-0436">Ligase</keyword>
<feature type="non-terminal residue" evidence="7">
    <location>
        <position position="1"/>
    </location>
</feature>
<feature type="non-terminal residue" evidence="7">
    <location>
        <position position="187"/>
    </location>
</feature>
<feature type="domain" description="Aminoacyl-tRNA synthetase class II (D/K/N)" evidence="6">
    <location>
        <begin position="7"/>
        <end position="186"/>
    </location>
</feature>
<keyword evidence="5" id="KW-0030">Aminoacyl-tRNA synthetase</keyword>
<evidence type="ECO:0000259" key="6">
    <source>
        <dbReference type="Pfam" id="PF00152"/>
    </source>
</evidence>
<dbReference type="PANTHER" id="PTHR22594:SF34">
    <property type="entry name" value="ASPARAGINE--TRNA LIGASE, MITOCHONDRIAL-RELATED"/>
    <property type="match status" value="1"/>
</dbReference>
<evidence type="ECO:0000256" key="5">
    <source>
        <dbReference type="ARBA" id="ARBA00023146"/>
    </source>
</evidence>
<dbReference type="PANTHER" id="PTHR22594">
    <property type="entry name" value="ASPARTYL/LYSYL-TRNA SYNTHETASE"/>
    <property type="match status" value="1"/>
</dbReference>
<accession>K1T9B0</accession>
<proteinExistence type="predicted"/>
<evidence type="ECO:0000256" key="4">
    <source>
        <dbReference type="ARBA" id="ARBA00022917"/>
    </source>
</evidence>
<keyword evidence="4" id="KW-0648">Protein biosynthesis</keyword>
<evidence type="ECO:0000256" key="1">
    <source>
        <dbReference type="ARBA" id="ARBA00022598"/>
    </source>
</evidence>
<evidence type="ECO:0000256" key="3">
    <source>
        <dbReference type="ARBA" id="ARBA00022840"/>
    </source>
</evidence>
<organism evidence="7">
    <name type="scientific">human gut metagenome</name>
    <dbReference type="NCBI Taxonomy" id="408170"/>
    <lineage>
        <taxon>unclassified sequences</taxon>
        <taxon>metagenomes</taxon>
        <taxon>organismal metagenomes</taxon>
    </lineage>
</organism>
<dbReference type="InterPro" id="IPR004364">
    <property type="entry name" value="Aa-tRNA-synt_II"/>
</dbReference>